<evidence type="ECO:0000256" key="4">
    <source>
        <dbReference type="SAM" id="MobiDB-lite"/>
    </source>
</evidence>
<evidence type="ECO:0000256" key="1">
    <source>
        <dbReference type="ARBA" id="ARBA00011073"/>
    </source>
</evidence>
<sequence>MLDTGIWSERPSFSDEGLSPVPSKWKGTCVVTPDFPATACNTKITGARAFYLEYQASRAKTMEESNESKSPREMESHGTHTASTATGSRVANASPFGYAKGEKSAINAGKSEYSALT</sequence>
<evidence type="ECO:0000259" key="5">
    <source>
        <dbReference type="Pfam" id="PF00082"/>
    </source>
</evidence>
<proteinExistence type="inferred from homology"/>
<dbReference type="Proteomes" id="UP001604336">
    <property type="component" value="Unassembled WGS sequence"/>
</dbReference>
<accession>A0ABD1QYA7</accession>
<evidence type="ECO:0000256" key="2">
    <source>
        <dbReference type="ARBA" id="ARBA00022729"/>
    </source>
</evidence>
<dbReference type="InterPro" id="IPR045051">
    <property type="entry name" value="SBT"/>
</dbReference>
<dbReference type="PANTHER" id="PTHR10795">
    <property type="entry name" value="PROPROTEIN CONVERTASE SUBTILISIN/KEXIN"/>
    <property type="match status" value="1"/>
</dbReference>
<dbReference type="InterPro" id="IPR036852">
    <property type="entry name" value="Peptidase_S8/S53_dom_sf"/>
</dbReference>
<gene>
    <name evidence="6" type="ORF">Adt_32885</name>
</gene>
<feature type="compositionally biased region" description="Polar residues" evidence="4">
    <location>
        <begin position="79"/>
        <end position="91"/>
    </location>
</feature>
<dbReference type="Gene3D" id="3.40.50.200">
    <property type="entry name" value="Peptidase S8/S53 domain"/>
    <property type="match status" value="1"/>
</dbReference>
<dbReference type="AlphaFoldDB" id="A0ABD1QYA7"/>
<protein>
    <submittedName>
        <fullName evidence="6">Subtilase family protein</fullName>
    </submittedName>
</protein>
<evidence type="ECO:0000313" key="6">
    <source>
        <dbReference type="EMBL" id="KAL2479919.1"/>
    </source>
</evidence>
<reference evidence="7" key="1">
    <citation type="submission" date="2024-07" db="EMBL/GenBank/DDBJ databases">
        <title>Two chromosome-level genome assemblies of Korean endemic species Abeliophyllum distichum and Forsythia ovata (Oleaceae).</title>
        <authorList>
            <person name="Jang H."/>
        </authorList>
    </citation>
    <scope>NUCLEOTIDE SEQUENCE [LARGE SCALE GENOMIC DNA]</scope>
</reference>
<dbReference type="Pfam" id="PF00082">
    <property type="entry name" value="Peptidase_S8"/>
    <property type="match status" value="1"/>
</dbReference>
<keyword evidence="2" id="KW-0732">Signal</keyword>
<comment type="similarity">
    <text evidence="1 3">Belongs to the peptidase S8 family.</text>
</comment>
<organism evidence="6 7">
    <name type="scientific">Abeliophyllum distichum</name>
    <dbReference type="NCBI Taxonomy" id="126358"/>
    <lineage>
        <taxon>Eukaryota</taxon>
        <taxon>Viridiplantae</taxon>
        <taxon>Streptophyta</taxon>
        <taxon>Embryophyta</taxon>
        <taxon>Tracheophyta</taxon>
        <taxon>Spermatophyta</taxon>
        <taxon>Magnoliopsida</taxon>
        <taxon>eudicotyledons</taxon>
        <taxon>Gunneridae</taxon>
        <taxon>Pentapetalae</taxon>
        <taxon>asterids</taxon>
        <taxon>lamiids</taxon>
        <taxon>Lamiales</taxon>
        <taxon>Oleaceae</taxon>
        <taxon>Forsythieae</taxon>
        <taxon>Abeliophyllum</taxon>
    </lineage>
</organism>
<evidence type="ECO:0000313" key="7">
    <source>
        <dbReference type="Proteomes" id="UP001604336"/>
    </source>
</evidence>
<dbReference type="PROSITE" id="PS51892">
    <property type="entry name" value="SUBTILASE"/>
    <property type="match status" value="1"/>
</dbReference>
<dbReference type="InterPro" id="IPR000209">
    <property type="entry name" value="Peptidase_S8/S53_dom"/>
</dbReference>
<feature type="compositionally biased region" description="Basic and acidic residues" evidence="4">
    <location>
        <begin position="60"/>
        <end position="78"/>
    </location>
</feature>
<comment type="caution">
    <text evidence="3">Lacks conserved residue(s) required for the propagation of feature annotation.</text>
</comment>
<dbReference type="SUPFAM" id="SSF52743">
    <property type="entry name" value="Subtilisin-like"/>
    <property type="match status" value="1"/>
</dbReference>
<comment type="caution">
    <text evidence="6">The sequence shown here is derived from an EMBL/GenBank/DDBJ whole genome shotgun (WGS) entry which is preliminary data.</text>
</comment>
<feature type="region of interest" description="Disordered" evidence="4">
    <location>
        <begin position="1"/>
        <end position="23"/>
    </location>
</feature>
<evidence type="ECO:0000256" key="3">
    <source>
        <dbReference type="PROSITE-ProRule" id="PRU01240"/>
    </source>
</evidence>
<keyword evidence="7" id="KW-1185">Reference proteome</keyword>
<name>A0ABD1QYA7_9LAMI</name>
<feature type="region of interest" description="Disordered" evidence="4">
    <location>
        <begin position="60"/>
        <end position="94"/>
    </location>
</feature>
<dbReference type="EMBL" id="JBFOLK010000010">
    <property type="protein sequence ID" value="KAL2479919.1"/>
    <property type="molecule type" value="Genomic_DNA"/>
</dbReference>
<feature type="domain" description="Peptidase S8/S53" evidence="5">
    <location>
        <begin position="2"/>
        <end position="101"/>
    </location>
</feature>